<dbReference type="EMBL" id="CP033932">
    <property type="protein sequence ID" value="AZB23599.1"/>
    <property type="molecule type" value="Genomic_DNA"/>
</dbReference>
<evidence type="ECO:0000256" key="1">
    <source>
        <dbReference type="SAM" id="SignalP"/>
    </source>
</evidence>
<accession>A0A3G6T6V1</accession>
<reference evidence="3" key="1">
    <citation type="submission" date="2018-11" db="EMBL/GenBank/DDBJ databases">
        <title>Proposal to divide the Flavobacteriaceae and reorganize its genera based on Amino Acid Identity values calculated from whole genome sequences.</title>
        <authorList>
            <person name="Nicholson A.C."/>
            <person name="Gulvik C.A."/>
            <person name="Whitney A.M."/>
            <person name="Humrighouse B.W."/>
            <person name="Bell M."/>
            <person name="Holmes B."/>
            <person name="Steigerwalt A.G."/>
            <person name="Villarma A."/>
            <person name="Sheth M."/>
            <person name="Batra D."/>
            <person name="Pryor J."/>
            <person name="Bernardet J.-F."/>
            <person name="Hugo C."/>
            <person name="Kampfer P."/>
            <person name="Newman J."/>
            <person name="McQuiston J.R."/>
        </authorList>
    </citation>
    <scope>NUCLEOTIDE SEQUENCE [LARGE SCALE GENOMIC DNA]</scope>
    <source>
        <strain evidence="3">G0229</strain>
    </source>
</reference>
<sequence length="131" mass="14608">MKKILIALSLTLIFASCSSEIDTFDYDPKYLIEIDFKTGLLKEGGKVLQAASPELSDICLKALRNETLPEGYKAEVICQGSGGNNVLFYYIKLISSNGSNYYLVSSNGSVTMVHIVTHYDQNNCLKRWIKN</sequence>
<dbReference type="RefSeq" id="WP_123868736.1">
    <property type="nucleotide sequence ID" value="NZ_CP033932.1"/>
</dbReference>
<proteinExistence type="predicted"/>
<protein>
    <recommendedName>
        <fullName evidence="4">Lipoprotein</fullName>
    </recommendedName>
</protein>
<dbReference type="AlphaFoldDB" id="A0A3G6T6V1"/>
<gene>
    <name evidence="2" type="ORF">EG339_02665</name>
</gene>
<evidence type="ECO:0008006" key="4">
    <source>
        <dbReference type="Google" id="ProtNLM"/>
    </source>
</evidence>
<name>A0A3G6T6V1_9FLAO</name>
<evidence type="ECO:0000313" key="3">
    <source>
        <dbReference type="Proteomes" id="UP000271193"/>
    </source>
</evidence>
<feature type="chain" id="PRO_5017978754" description="Lipoprotein" evidence="1">
    <location>
        <begin position="22"/>
        <end position="131"/>
    </location>
</feature>
<dbReference type="Proteomes" id="UP000271193">
    <property type="component" value="Chromosome"/>
</dbReference>
<keyword evidence="1" id="KW-0732">Signal</keyword>
<dbReference type="GeneID" id="99063703"/>
<dbReference type="KEGG" id="cben:EG339_02665"/>
<keyword evidence="3" id="KW-1185">Reference proteome</keyword>
<organism evidence="2 3">
    <name type="scientific">Chryseobacterium bernardetii</name>
    <dbReference type="NCBI Taxonomy" id="1241978"/>
    <lineage>
        <taxon>Bacteria</taxon>
        <taxon>Pseudomonadati</taxon>
        <taxon>Bacteroidota</taxon>
        <taxon>Flavobacteriia</taxon>
        <taxon>Flavobacteriales</taxon>
        <taxon>Weeksellaceae</taxon>
        <taxon>Chryseobacterium group</taxon>
        <taxon>Chryseobacterium</taxon>
    </lineage>
</organism>
<feature type="signal peptide" evidence="1">
    <location>
        <begin position="1"/>
        <end position="21"/>
    </location>
</feature>
<evidence type="ECO:0000313" key="2">
    <source>
        <dbReference type="EMBL" id="AZB23599.1"/>
    </source>
</evidence>
<dbReference type="PROSITE" id="PS51257">
    <property type="entry name" value="PROKAR_LIPOPROTEIN"/>
    <property type="match status" value="1"/>
</dbReference>